<reference evidence="2 3" key="1">
    <citation type="submission" date="2019-12" db="EMBL/GenBank/DDBJ databases">
        <title>Neisseriaceae gen. nov. sp. Genome sequencing and assembly.</title>
        <authorList>
            <person name="Liu Z."/>
            <person name="Li A."/>
        </authorList>
    </citation>
    <scope>NUCLEOTIDE SEQUENCE [LARGE SCALE GENOMIC DNA]</scope>
    <source>
        <strain evidence="2 3">B2N2-7</strain>
    </source>
</reference>
<accession>A0A845BGE0</accession>
<evidence type="ECO:0000313" key="2">
    <source>
        <dbReference type="EMBL" id="MXR35807.1"/>
    </source>
</evidence>
<dbReference type="EMBL" id="WSSB01000001">
    <property type="protein sequence ID" value="MXR35807.1"/>
    <property type="molecule type" value="Genomic_DNA"/>
</dbReference>
<evidence type="ECO:0000259" key="1">
    <source>
        <dbReference type="Pfam" id="PF01052"/>
    </source>
</evidence>
<dbReference type="AlphaFoldDB" id="A0A845BGE0"/>
<organism evidence="2 3">
    <name type="scientific">Craterilacuibacter sinensis</name>
    <dbReference type="NCBI Taxonomy" id="2686017"/>
    <lineage>
        <taxon>Bacteria</taxon>
        <taxon>Pseudomonadati</taxon>
        <taxon>Pseudomonadota</taxon>
        <taxon>Betaproteobacteria</taxon>
        <taxon>Neisseriales</taxon>
        <taxon>Neisseriaceae</taxon>
        <taxon>Craterilacuibacter</taxon>
    </lineage>
</organism>
<protein>
    <submittedName>
        <fullName evidence="2">Flagellar motor switch protein FliM</fullName>
    </submittedName>
</protein>
<proteinExistence type="predicted"/>
<dbReference type="Proteomes" id="UP000467214">
    <property type="component" value="Unassembled WGS sequence"/>
</dbReference>
<keyword evidence="2" id="KW-0969">Cilium</keyword>
<name>A0A845BGE0_9NEIS</name>
<keyword evidence="2" id="KW-0282">Flagellum</keyword>
<keyword evidence="3" id="KW-1185">Reference proteome</keyword>
<gene>
    <name evidence="2" type="ORF">GQF02_02305</name>
</gene>
<dbReference type="Pfam" id="PF01052">
    <property type="entry name" value="FliMN_C"/>
    <property type="match status" value="1"/>
</dbReference>
<dbReference type="InterPro" id="IPR036429">
    <property type="entry name" value="SpoA-like_sf"/>
</dbReference>
<sequence length="288" mass="31692">MPKAKILSPEQAARVQPLDATTLGRPFHQLPLLMPLIEARVHEFVRSELSQRYRAALVLDSMHYTREVSTCPRWSWHRVGSSSIGVHIERPLLLRILDCRYGGRTAQTDAPQTEQPETETEFRLARMLGATLAPLLPEFIAQSCGDTPLPLPPAQHLPVAPGSTPVFALILQLSENDGSPCGAIRLSLDRDSLDRLLRASSTHLAPRPASASGAQGPHFGETLRLRLQARLQPQSLSLGEVLDLRVGQIIPALHPGSAHVHIGRSRLFRASVVEHEGRLCLTSFTDEE</sequence>
<dbReference type="RefSeq" id="WP_160794519.1">
    <property type="nucleotide sequence ID" value="NZ_WSSB01000001.1"/>
</dbReference>
<dbReference type="SUPFAM" id="SSF101801">
    <property type="entry name" value="Surface presentation of antigens (SPOA)"/>
    <property type="match status" value="1"/>
</dbReference>
<dbReference type="InterPro" id="IPR001543">
    <property type="entry name" value="FliN-like_C"/>
</dbReference>
<evidence type="ECO:0000313" key="3">
    <source>
        <dbReference type="Proteomes" id="UP000467214"/>
    </source>
</evidence>
<comment type="caution">
    <text evidence="2">The sequence shown here is derived from an EMBL/GenBank/DDBJ whole genome shotgun (WGS) entry which is preliminary data.</text>
</comment>
<keyword evidence="2" id="KW-0966">Cell projection</keyword>
<feature type="domain" description="Flagellar motor switch protein FliN-like C-terminal" evidence="1">
    <location>
        <begin position="223"/>
        <end position="281"/>
    </location>
</feature>